<proteinExistence type="predicted"/>
<dbReference type="Proteomes" id="UP001517100">
    <property type="component" value="Segment"/>
</dbReference>
<organism evidence="1 2">
    <name type="scientific">uncultured virus</name>
    <dbReference type="NCBI Taxonomy" id="340016"/>
    <lineage>
        <taxon>Viruses</taxon>
        <taxon>environmental samples</taxon>
    </lineage>
</organism>
<accession>A0A2K9LS99</accession>
<keyword evidence="2" id="KW-1185">Reference proteome</keyword>
<gene>
    <name evidence="1" type="primary">Cap</name>
</gene>
<name>A0A2K9LS99_9VIRU</name>
<dbReference type="InterPro" id="IPR029053">
    <property type="entry name" value="Viral_coat"/>
</dbReference>
<evidence type="ECO:0000313" key="2">
    <source>
        <dbReference type="Proteomes" id="UP001517100"/>
    </source>
</evidence>
<reference evidence="1" key="1">
    <citation type="submission" date="2017-01" db="EMBL/GenBank/DDBJ databases">
        <title>High-throughput sequencing uncovers low homogeneity in the biogeography of single-stranded DNA viruses.</title>
        <authorList>
            <person name="Pearson V.M."/>
            <person name="Rokyta D.R."/>
        </authorList>
    </citation>
    <scope>NUCLEOTIDE SEQUENCE [LARGE SCALE GENOMIC DNA]</scope>
</reference>
<sequence>MRSESLINYFQFRHFLHPYIDMVFRRRQFARPRTTRRPRAVRRTFVRKVARVVNRMSETKRTEVRRLSDDFFTLSSSWSEKSYTTPTYIPVGTSSLARIGTKIAITGFYLQGTLAGGQANTALDDRVNTVRMILGLWTSSTPMATIGTPNPMDAPLMRNFNSGGLLLRKFMDRRISLVSPGKDSTGYMTAQRLVKIYYKFRKPIAIDYSAATVNRNLVLSIVSDSSAVPSPGFTSGFVYLTFKDF</sequence>
<protein>
    <submittedName>
        <fullName evidence="1">Capsid</fullName>
    </submittedName>
</protein>
<dbReference type="EMBL" id="KY487854">
    <property type="protein sequence ID" value="AUM61776.1"/>
    <property type="molecule type" value="Genomic_DNA"/>
</dbReference>
<evidence type="ECO:0000313" key="1">
    <source>
        <dbReference type="EMBL" id="AUM61776.1"/>
    </source>
</evidence>
<dbReference type="Gene3D" id="2.60.120.20">
    <property type="match status" value="1"/>
</dbReference>